<evidence type="ECO:0000256" key="8">
    <source>
        <dbReference type="ARBA" id="ARBA00047664"/>
    </source>
</evidence>
<protein>
    <recommendedName>
        <fullName evidence="2">phosphoribosylglycinamide formyltransferase 1</fullName>
        <ecNumber evidence="2">2.1.2.2</ecNumber>
    </recommendedName>
    <alternativeName>
        <fullName evidence="7">5'-phosphoribosylglycinamide transformylase</fullName>
    </alternativeName>
    <alternativeName>
        <fullName evidence="6">GAR transformylase</fullName>
    </alternativeName>
</protein>
<dbReference type="PANTHER" id="PTHR43369">
    <property type="entry name" value="PHOSPHORIBOSYLGLYCINAMIDE FORMYLTRANSFERASE"/>
    <property type="match status" value="1"/>
</dbReference>
<dbReference type="InterPro" id="IPR036477">
    <property type="entry name" value="Formyl_transf_N_sf"/>
</dbReference>
<dbReference type="GO" id="GO:0006189">
    <property type="term" value="P:'de novo' IMP biosynthetic process"/>
    <property type="evidence" value="ECO:0007669"/>
    <property type="project" value="UniProtKB-UniPathway"/>
</dbReference>
<dbReference type="InterPro" id="IPR004607">
    <property type="entry name" value="GART"/>
</dbReference>
<evidence type="ECO:0000256" key="2">
    <source>
        <dbReference type="ARBA" id="ARBA00012254"/>
    </source>
</evidence>
<dbReference type="SUPFAM" id="SSF53328">
    <property type="entry name" value="Formyltransferase"/>
    <property type="match status" value="1"/>
</dbReference>
<dbReference type="PANTHER" id="PTHR43369:SF2">
    <property type="entry name" value="PHOSPHORIBOSYLGLYCINAMIDE FORMYLTRANSFERASE"/>
    <property type="match status" value="1"/>
</dbReference>
<gene>
    <name evidence="10" type="ORF">EG849_11875</name>
</gene>
<evidence type="ECO:0000256" key="7">
    <source>
        <dbReference type="ARBA" id="ARBA00041682"/>
    </source>
</evidence>
<feature type="domain" description="Formyl transferase N-terminal" evidence="9">
    <location>
        <begin position="2"/>
        <end position="179"/>
    </location>
</feature>
<dbReference type="InterPro" id="IPR002376">
    <property type="entry name" value="Formyl_transf_N"/>
</dbReference>
<dbReference type="RefSeq" id="WP_125013305.1">
    <property type="nucleotide sequence ID" value="NZ_RQVR01000013.1"/>
</dbReference>
<sequence>MKKIILFASGSGSNAENIIRYFQEKKTAEVVAVFSNNPSAKVLEKASNLHVFTSVFTKEDLNSGEVLLKLNAFQPDLIVLAGFLWKFPDAIVAAYPTKIINIHPALLPKYGGKGMYGMNVHTAVLENKESHSGISIHYVNENYDEGGMIFQAEVEVANCQTPEEIAVKVQELEQIHFPLIIEKIMKQTL</sequence>
<dbReference type="UniPathway" id="UPA00074">
    <property type="reaction ID" value="UER00126"/>
</dbReference>
<dbReference type="EC" id="2.1.2.2" evidence="2"/>
<keyword evidence="4" id="KW-0658">Purine biosynthesis</keyword>
<evidence type="ECO:0000313" key="11">
    <source>
        <dbReference type="Proteomes" id="UP000271937"/>
    </source>
</evidence>
<dbReference type="PROSITE" id="PS00373">
    <property type="entry name" value="GART"/>
    <property type="match status" value="1"/>
</dbReference>
<evidence type="ECO:0000256" key="4">
    <source>
        <dbReference type="ARBA" id="ARBA00022755"/>
    </source>
</evidence>
<dbReference type="Pfam" id="PF00551">
    <property type="entry name" value="Formyl_trans_N"/>
    <property type="match status" value="1"/>
</dbReference>
<dbReference type="GO" id="GO:0004644">
    <property type="term" value="F:phosphoribosylglycinamide formyltransferase activity"/>
    <property type="evidence" value="ECO:0007669"/>
    <property type="project" value="UniProtKB-EC"/>
</dbReference>
<dbReference type="EMBL" id="RQVR01000013">
    <property type="protein sequence ID" value="RRJ90015.1"/>
    <property type="molecule type" value="Genomic_DNA"/>
</dbReference>
<dbReference type="AlphaFoldDB" id="A0A3P3W4K5"/>
<evidence type="ECO:0000256" key="1">
    <source>
        <dbReference type="ARBA" id="ARBA00005054"/>
    </source>
</evidence>
<dbReference type="InterPro" id="IPR001555">
    <property type="entry name" value="GART_AS"/>
</dbReference>
<comment type="catalytic activity">
    <reaction evidence="8">
        <text>N(1)-(5-phospho-beta-D-ribosyl)glycinamide + (6R)-10-formyltetrahydrofolate = N(2)-formyl-N(1)-(5-phospho-beta-D-ribosyl)glycinamide + (6S)-5,6,7,8-tetrahydrofolate + H(+)</text>
        <dbReference type="Rhea" id="RHEA:15053"/>
        <dbReference type="ChEBI" id="CHEBI:15378"/>
        <dbReference type="ChEBI" id="CHEBI:57453"/>
        <dbReference type="ChEBI" id="CHEBI:143788"/>
        <dbReference type="ChEBI" id="CHEBI:147286"/>
        <dbReference type="ChEBI" id="CHEBI:195366"/>
        <dbReference type="EC" id="2.1.2.2"/>
    </reaction>
</comment>
<keyword evidence="3 10" id="KW-0808">Transferase</keyword>
<evidence type="ECO:0000313" key="10">
    <source>
        <dbReference type="EMBL" id="RRJ90015.1"/>
    </source>
</evidence>
<accession>A0A3P3W4K5</accession>
<evidence type="ECO:0000256" key="6">
    <source>
        <dbReference type="ARBA" id="ARBA00041324"/>
    </source>
</evidence>
<dbReference type="OrthoDB" id="9806170at2"/>
<dbReference type="Gene3D" id="3.40.50.170">
    <property type="entry name" value="Formyl transferase, N-terminal domain"/>
    <property type="match status" value="1"/>
</dbReference>
<keyword evidence="11" id="KW-1185">Reference proteome</keyword>
<dbReference type="GO" id="GO:0005829">
    <property type="term" value="C:cytosol"/>
    <property type="evidence" value="ECO:0007669"/>
    <property type="project" value="TreeGrafter"/>
</dbReference>
<comment type="similarity">
    <text evidence="5">Belongs to the GART family.</text>
</comment>
<comment type="pathway">
    <text evidence="1">Purine metabolism; IMP biosynthesis via de novo pathway; N(2)-formyl-N(1)-(5-phospho-D-ribosyl)glycinamide from N(1)-(5-phospho-D-ribosyl)glycinamide (10-formyl THF route): step 1/1.</text>
</comment>
<evidence type="ECO:0000256" key="3">
    <source>
        <dbReference type="ARBA" id="ARBA00022679"/>
    </source>
</evidence>
<evidence type="ECO:0000256" key="5">
    <source>
        <dbReference type="ARBA" id="ARBA00038440"/>
    </source>
</evidence>
<proteinExistence type="inferred from homology"/>
<name>A0A3P3W4K5_9FLAO</name>
<comment type="caution">
    <text evidence="10">The sequence shown here is derived from an EMBL/GenBank/DDBJ whole genome shotgun (WGS) entry which is preliminary data.</text>
</comment>
<dbReference type="CDD" id="cd08645">
    <property type="entry name" value="FMT_core_GART"/>
    <property type="match status" value="1"/>
</dbReference>
<organism evidence="10 11">
    <name type="scientific">Flavobacterium macacae</name>
    <dbReference type="NCBI Taxonomy" id="2488993"/>
    <lineage>
        <taxon>Bacteria</taxon>
        <taxon>Pseudomonadati</taxon>
        <taxon>Bacteroidota</taxon>
        <taxon>Flavobacteriia</taxon>
        <taxon>Flavobacteriales</taxon>
        <taxon>Flavobacteriaceae</taxon>
        <taxon>Flavobacterium</taxon>
    </lineage>
</organism>
<evidence type="ECO:0000259" key="9">
    <source>
        <dbReference type="Pfam" id="PF00551"/>
    </source>
</evidence>
<reference evidence="10 11" key="1">
    <citation type="submission" date="2018-11" db="EMBL/GenBank/DDBJ databases">
        <title>Flavobacterium sp. nov., YIM 102600 draft genome.</title>
        <authorList>
            <person name="Li G."/>
            <person name="Jiang Y."/>
        </authorList>
    </citation>
    <scope>NUCLEOTIDE SEQUENCE [LARGE SCALE GENOMIC DNA]</scope>
    <source>
        <strain evidence="10 11">YIM 102600</strain>
    </source>
</reference>
<dbReference type="Proteomes" id="UP000271937">
    <property type="component" value="Unassembled WGS sequence"/>
</dbReference>